<organism evidence="3 4">
    <name type="scientific">Maliponia aquimaris</name>
    <dbReference type="NCBI Taxonomy" id="1673631"/>
    <lineage>
        <taxon>Bacteria</taxon>
        <taxon>Pseudomonadati</taxon>
        <taxon>Pseudomonadota</taxon>
        <taxon>Alphaproteobacteria</taxon>
        <taxon>Rhodobacterales</taxon>
        <taxon>Paracoccaceae</taxon>
        <taxon>Maliponia</taxon>
    </lineage>
</organism>
<dbReference type="GO" id="GO:0005576">
    <property type="term" value="C:extracellular region"/>
    <property type="evidence" value="ECO:0007669"/>
    <property type="project" value="UniProtKB-SubCell"/>
</dbReference>
<dbReference type="Proteomes" id="UP000207598">
    <property type="component" value="Unassembled WGS sequence"/>
</dbReference>
<keyword evidence="2" id="KW-0964">Secreted</keyword>
<dbReference type="SUPFAM" id="SSF51120">
    <property type="entry name" value="beta-Roll"/>
    <property type="match status" value="4"/>
</dbReference>
<dbReference type="EMBL" id="FXYF01000002">
    <property type="protein sequence ID" value="SMX36483.1"/>
    <property type="molecule type" value="Genomic_DNA"/>
</dbReference>
<comment type="subcellular location">
    <subcellularLocation>
        <location evidence="1">Secreted</location>
    </subcellularLocation>
</comment>
<evidence type="ECO:0000313" key="4">
    <source>
        <dbReference type="Proteomes" id="UP000207598"/>
    </source>
</evidence>
<proteinExistence type="predicted"/>
<dbReference type="InterPro" id="IPR011049">
    <property type="entry name" value="Serralysin-like_metalloprot_C"/>
</dbReference>
<evidence type="ECO:0000256" key="1">
    <source>
        <dbReference type="ARBA" id="ARBA00004613"/>
    </source>
</evidence>
<dbReference type="Pfam" id="PF00353">
    <property type="entry name" value="HemolysinCabind"/>
    <property type="match status" value="6"/>
</dbReference>
<dbReference type="PRINTS" id="PR00313">
    <property type="entry name" value="CABNDNGRPT"/>
</dbReference>
<dbReference type="InterPro" id="IPR050557">
    <property type="entry name" value="RTX_toxin/Mannuronan_C5-epim"/>
</dbReference>
<dbReference type="Gene3D" id="2.150.10.10">
    <property type="entry name" value="Serralysin-like metalloprotease, C-terminal"/>
    <property type="match status" value="4"/>
</dbReference>
<evidence type="ECO:0000313" key="3">
    <source>
        <dbReference type="EMBL" id="SMX36483.1"/>
    </source>
</evidence>
<dbReference type="PANTHER" id="PTHR38340">
    <property type="entry name" value="S-LAYER PROTEIN"/>
    <property type="match status" value="1"/>
</dbReference>
<reference evidence="3 4" key="1">
    <citation type="submission" date="2017-05" db="EMBL/GenBank/DDBJ databases">
        <authorList>
            <person name="Song R."/>
            <person name="Chenine A.L."/>
            <person name="Ruprecht R.M."/>
        </authorList>
    </citation>
    <scope>NUCLEOTIDE SEQUENCE [LARGE SCALE GENOMIC DNA]</scope>
    <source>
        <strain evidence="3 4">CECT 8898</strain>
    </source>
</reference>
<dbReference type="GO" id="GO:0005509">
    <property type="term" value="F:calcium ion binding"/>
    <property type="evidence" value="ECO:0007669"/>
    <property type="project" value="InterPro"/>
</dbReference>
<accession>A0A238K133</accession>
<protein>
    <submittedName>
        <fullName evidence="3">Bifunctional hemolysin/adenylate cyclase</fullName>
    </submittedName>
</protein>
<evidence type="ECO:0000256" key="2">
    <source>
        <dbReference type="ARBA" id="ARBA00022525"/>
    </source>
</evidence>
<gene>
    <name evidence="3" type="primary">cya_3</name>
    <name evidence="3" type="ORF">MAA8898_00884</name>
</gene>
<dbReference type="InterPro" id="IPR001343">
    <property type="entry name" value="Hemolysn_Ca-bd"/>
</dbReference>
<dbReference type="InterPro" id="IPR018511">
    <property type="entry name" value="Hemolysin-typ_Ca-bd_CS"/>
</dbReference>
<dbReference type="AlphaFoldDB" id="A0A238K133"/>
<sequence>MPPTGNCLEDEKAEELDTVAKTRPLKTSLSISPEVTVTTAPDTGGAVRHAISKDMPTVLNLSEEVPGHIDLSGVKFNSLGSKKNVLTIFVSTNSGTLDAAAGSGVAVSGAGTGVLALMGKLSDLMTYLGNPTALSYTGAKDVFGIGAATLSFAVQSDKYIMSLGAIPVNLADVTDTVTGTALDDTLYGEAGRNVMIGMSGNDFLDGMAGDDVIYGDAGNDTIVGGPGADTLFGGTGDDVLYYRGSFAGVVVDLNADASGNQSASGGEAQGDVISGFEHVYASEYADTIRGDAGKNILFGYGGNDVILGFGGDDVIRGGAGADTLDGGDGLDWVRYLGSPTGVTVSLVAGVVGIGGDAEGDVLTGFENIQGSEHSDRLFGDAGDNYIWGFTGSDYIDGGAGNDSIRGGEGADTMLGGDGIDTLQYVDLPEGVRIDLRVGVTGFQSASGGEAQGDVISGFENVFGGDGDDHLTGDAGRNYLYGYAGNDTLAGREGRDVLKGFAGADHFVFDTALAASNVDRILDFESGVDTIVLNRAIFGALALGDLDASAFLASDTPVATSADHRILYETDTGTLYYDADGSGGAAAVAFAQLTSLPTISADDFLIV</sequence>
<dbReference type="PROSITE" id="PS00330">
    <property type="entry name" value="HEMOLYSIN_CALCIUM"/>
    <property type="match status" value="3"/>
</dbReference>
<dbReference type="PANTHER" id="PTHR38340:SF1">
    <property type="entry name" value="S-LAYER PROTEIN"/>
    <property type="match status" value="1"/>
</dbReference>
<name>A0A238K133_9RHOB</name>
<keyword evidence="4" id="KW-1185">Reference proteome</keyword>
<dbReference type="OrthoDB" id="733404at2"/>